<reference evidence="1 2" key="2">
    <citation type="submission" date="2017-09" db="EMBL/GenBank/DDBJ databases">
        <title>Extensive intraspecific genome diversity in a model arbuscular mycorrhizal fungus.</title>
        <authorList>
            <person name="Chen E.C."/>
            <person name="Morin E."/>
            <person name="Beaudet D."/>
            <person name="Noel J."/>
            <person name="Ndikumana S."/>
            <person name="Charron P."/>
            <person name="St-Onge C."/>
            <person name="Giorgi J."/>
            <person name="Grigoriev I.V."/>
            <person name="Roux C."/>
            <person name="Martin F.M."/>
            <person name="Corradi N."/>
        </authorList>
    </citation>
    <scope>NUCLEOTIDE SEQUENCE [LARGE SCALE GENOMIC DNA]</scope>
    <source>
        <strain evidence="1 2">A5</strain>
    </source>
</reference>
<comment type="caution">
    <text evidence="1">The sequence shown here is derived from an EMBL/GenBank/DDBJ whole genome shotgun (WGS) entry which is preliminary data.</text>
</comment>
<dbReference type="Proteomes" id="UP000232722">
    <property type="component" value="Unassembled WGS sequence"/>
</dbReference>
<sequence length="99" mass="11363">MGDKFKKGFSRKKLNSREKRVLNHQIYAESTWFIDRESNSMCAKEFSGFVDENCQSKIKDGLETEIFQICRNSETVAVIPAKSEIPKSEIPAEMSKLNI</sequence>
<protein>
    <submittedName>
        <fullName evidence="1">Uncharacterized protein</fullName>
    </submittedName>
</protein>
<evidence type="ECO:0000313" key="1">
    <source>
        <dbReference type="EMBL" id="PKB95442.1"/>
    </source>
</evidence>
<dbReference type="EMBL" id="LLXJ01004790">
    <property type="protein sequence ID" value="PKB95442.1"/>
    <property type="molecule type" value="Genomic_DNA"/>
</dbReference>
<organism evidence="1 2">
    <name type="scientific">Rhizophagus irregularis</name>
    <dbReference type="NCBI Taxonomy" id="588596"/>
    <lineage>
        <taxon>Eukaryota</taxon>
        <taxon>Fungi</taxon>
        <taxon>Fungi incertae sedis</taxon>
        <taxon>Mucoromycota</taxon>
        <taxon>Glomeromycotina</taxon>
        <taxon>Glomeromycetes</taxon>
        <taxon>Glomerales</taxon>
        <taxon>Glomeraceae</taxon>
        <taxon>Rhizophagus</taxon>
    </lineage>
</organism>
<dbReference type="VEuPathDB" id="FungiDB:FUN_020185"/>
<gene>
    <name evidence="1" type="ORF">RhiirA5_436717</name>
</gene>
<proteinExistence type="predicted"/>
<evidence type="ECO:0000313" key="2">
    <source>
        <dbReference type="Proteomes" id="UP000232722"/>
    </source>
</evidence>
<accession>A0A2I1EJS5</accession>
<dbReference type="OrthoDB" id="2420713at2759"/>
<dbReference type="AlphaFoldDB" id="A0A2I1EJS5"/>
<reference evidence="1 2" key="1">
    <citation type="submission" date="2016-04" db="EMBL/GenBank/DDBJ databases">
        <title>Genome analyses suggest a sexual origin of heterokaryosis in a supposedly ancient asexual fungus.</title>
        <authorList>
            <person name="Ropars J."/>
            <person name="Sedzielewska K."/>
            <person name="Noel J."/>
            <person name="Charron P."/>
            <person name="Farinelli L."/>
            <person name="Marton T."/>
            <person name="Kruger M."/>
            <person name="Pelin A."/>
            <person name="Brachmann A."/>
            <person name="Corradi N."/>
        </authorList>
    </citation>
    <scope>NUCLEOTIDE SEQUENCE [LARGE SCALE GENOMIC DNA]</scope>
    <source>
        <strain evidence="1 2">A5</strain>
    </source>
</reference>
<name>A0A2I1EJS5_9GLOM</name>